<sequence>MKVLIAAFTTLMLCGCVSSHVLIGERRPPISPDQVQVYLDPPPRFEKVAVLESNNNASFAFTQQQKTNKVMERLKEEAAALGANGILLEGVGNQYAGSVGVANAWASGGSAFGIGTSTATYTRVGSGIAIYVFPSSGDALASSALVQTPTTDEAAPQLGAPTPTTDRLGVDGATPESYERDPAKRCVACERITVPE</sequence>
<dbReference type="RefSeq" id="WP_280576349.1">
    <property type="nucleotide sequence ID" value="NZ_JARXRM010000046.1"/>
</dbReference>
<dbReference type="PROSITE" id="PS51257">
    <property type="entry name" value="PROKAR_LIPOPROTEIN"/>
    <property type="match status" value="1"/>
</dbReference>
<gene>
    <name evidence="2" type="ORF">QFW77_18510</name>
</gene>
<organism evidence="2 3">
    <name type="scientific">Luteimonas endophytica</name>
    <dbReference type="NCBI Taxonomy" id="3042023"/>
    <lineage>
        <taxon>Bacteria</taxon>
        <taxon>Pseudomonadati</taxon>
        <taxon>Pseudomonadota</taxon>
        <taxon>Gammaproteobacteria</taxon>
        <taxon>Lysobacterales</taxon>
        <taxon>Lysobacteraceae</taxon>
        <taxon>Luteimonas</taxon>
    </lineage>
</organism>
<protein>
    <submittedName>
        <fullName evidence="2">Uncharacterized protein</fullName>
    </submittedName>
</protein>
<accession>A0ABT6JFK3</accession>
<evidence type="ECO:0000256" key="1">
    <source>
        <dbReference type="SAM" id="MobiDB-lite"/>
    </source>
</evidence>
<feature type="region of interest" description="Disordered" evidence="1">
    <location>
        <begin position="148"/>
        <end position="180"/>
    </location>
</feature>
<comment type="caution">
    <text evidence="2">The sequence shown here is derived from an EMBL/GenBank/DDBJ whole genome shotgun (WGS) entry which is preliminary data.</text>
</comment>
<evidence type="ECO:0000313" key="3">
    <source>
        <dbReference type="Proteomes" id="UP001156940"/>
    </source>
</evidence>
<reference evidence="2 3" key="1">
    <citation type="submission" date="2023-04" db="EMBL/GenBank/DDBJ databases">
        <title>Luteimonas endophyticus RD2P54.</title>
        <authorList>
            <person name="Sun J.-Q."/>
        </authorList>
    </citation>
    <scope>NUCLEOTIDE SEQUENCE [LARGE SCALE GENOMIC DNA]</scope>
    <source>
        <strain evidence="2 3">RD2P54</strain>
    </source>
</reference>
<keyword evidence="3" id="KW-1185">Reference proteome</keyword>
<name>A0ABT6JFK3_9GAMM</name>
<dbReference type="EMBL" id="JARXRM010000046">
    <property type="protein sequence ID" value="MDH5824963.1"/>
    <property type="molecule type" value="Genomic_DNA"/>
</dbReference>
<dbReference type="Proteomes" id="UP001156940">
    <property type="component" value="Unassembled WGS sequence"/>
</dbReference>
<evidence type="ECO:0000313" key="2">
    <source>
        <dbReference type="EMBL" id="MDH5824963.1"/>
    </source>
</evidence>
<proteinExistence type="predicted"/>